<evidence type="ECO:0008006" key="4">
    <source>
        <dbReference type="Google" id="ProtNLM"/>
    </source>
</evidence>
<dbReference type="Proteomes" id="UP001140562">
    <property type="component" value="Unassembled WGS sequence"/>
</dbReference>
<dbReference type="AlphaFoldDB" id="A0A9W9C2V4"/>
<dbReference type="SUPFAM" id="SSF51126">
    <property type="entry name" value="Pectin lyase-like"/>
    <property type="match status" value="1"/>
</dbReference>
<evidence type="ECO:0000313" key="2">
    <source>
        <dbReference type="EMBL" id="KAJ4339364.1"/>
    </source>
</evidence>
<organism evidence="2 3">
    <name type="scientific">Didymella glomerata</name>
    <dbReference type="NCBI Taxonomy" id="749621"/>
    <lineage>
        <taxon>Eukaryota</taxon>
        <taxon>Fungi</taxon>
        <taxon>Dikarya</taxon>
        <taxon>Ascomycota</taxon>
        <taxon>Pezizomycotina</taxon>
        <taxon>Dothideomycetes</taxon>
        <taxon>Pleosporomycetidae</taxon>
        <taxon>Pleosporales</taxon>
        <taxon>Pleosporineae</taxon>
        <taxon>Didymellaceae</taxon>
        <taxon>Didymella</taxon>
    </lineage>
</organism>
<sequence length="393" mass="42247">MSRPSPTYIRLLALLAALLLCVGPVLSLPSPIDDKNDKNNDKKDYKDVIRVKGKDSIQDAIKRAKPYTRIEVEGHHKEYVTIDKDGISLVGKGAKLSPPDYPGKDYCYGKVKDATGKDTSAGICIHGKKVDLFNYEVFDLHQRVKSVGGPVKNVSVSGFEIVGFDGPNVVVYGGKNIKVYKNKLKGGLRYGFLTVGSTGTEASNNIVIGSAPATLSSGPIAMCMDDFNTAVFSYNELSDYYIGLCTETNGAINKNNDIHDCCIGNFIDPVKDAKCLDNKITKWNKDCPVDAAAGITLGGAKNALVKGNTISIGSRPIVGNAGLFLGLENFFGVNEGNTITKNKFGDNIADIFNNSTGTNYILDNECDIAARAPLSNPIPAPEYCRPRGGYGHM</sequence>
<dbReference type="OrthoDB" id="3488255at2759"/>
<protein>
    <recommendedName>
        <fullName evidence="4">Right handed beta helix domain-containing protein</fullName>
    </recommendedName>
</protein>
<evidence type="ECO:0000256" key="1">
    <source>
        <dbReference type="SAM" id="SignalP"/>
    </source>
</evidence>
<dbReference type="Gene3D" id="2.160.20.10">
    <property type="entry name" value="Single-stranded right-handed beta-helix, Pectin lyase-like"/>
    <property type="match status" value="1"/>
</dbReference>
<dbReference type="EMBL" id="JAPEUV010000023">
    <property type="protein sequence ID" value="KAJ4339364.1"/>
    <property type="molecule type" value="Genomic_DNA"/>
</dbReference>
<dbReference type="InterPro" id="IPR012334">
    <property type="entry name" value="Pectin_lyas_fold"/>
</dbReference>
<feature type="signal peptide" evidence="1">
    <location>
        <begin position="1"/>
        <end position="27"/>
    </location>
</feature>
<keyword evidence="1" id="KW-0732">Signal</keyword>
<evidence type="ECO:0000313" key="3">
    <source>
        <dbReference type="Proteomes" id="UP001140562"/>
    </source>
</evidence>
<comment type="caution">
    <text evidence="2">The sequence shown here is derived from an EMBL/GenBank/DDBJ whole genome shotgun (WGS) entry which is preliminary data.</text>
</comment>
<proteinExistence type="predicted"/>
<reference evidence="2" key="1">
    <citation type="submission" date="2022-10" db="EMBL/GenBank/DDBJ databases">
        <title>Tapping the CABI collections for fungal endophytes: first genome assemblies for Collariella, Neodidymelliopsis, Ascochyta clinopodiicola, Didymella pomorum, Didymosphaeria variabile, Neocosmospora piperis and Neocucurbitaria cava.</title>
        <authorList>
            <person name="Hill R."/>
        </authorList>
    </citation>
    <scope>NUCLEOTIDE SEQUENCE</scope>
    <source>
        <strain evidence="2">IMI 360193</strain>
    </source>
</reference>
<name>A0A9W9C2V4_9PLEO</name>
<accession>A0A9W9C2V4</accession>
<feature type="chain" id="PRO_5040836353" description="Right handed beta helix domain-containing protein" evidence="1">
    <location>
        <begin position="28"/>
        <end position="393"/>
    </location>
</feature>
<dbReference type="InterPro" id="IPR011050">
    <property type="entry name" value="Pectin_lyase_fold/virulence"/>
</dbReference>
<gene>
    <name evidence="2" type="ORF">N0V87_003301</name>
</gene>
<keyword evidence="3" id="KW-1185">Reference proteome</keyword>